<feature type="transmembrane region" description="Helical" evidence="1">
    <location>
        <begin position="153"/>
        <end position="174"/>
    </location>
</feature>
<dbReference type="InterPro" id="IPR036259">
    <property type="entry name" value="MFS_trans_sf"/>
</dbReference>
<geneLocation type="plasmid" evidence="4">
    <name>phar01</name>
</geneLocation>
<feature type="transmembrane region" description="Helical" evidence="1">
    <location>
        <begin position="246"/>
        <end position="267"/>
    </location>
</feature>
<feature type="transmembrane region" description="Helical" evidence="1">
    <location>
        <begin position="61"/>
        <end position="78"/>
    </location>
</feature>
<gene>
    <name evidence="3" type="ORF">HPS36_15720</name>
</gene>
<evidence type="ECO:0000259" key="2">
    <source>
        <dbReference type="PROSITE" id="PS50850"/>
    </source>
</evidence>
<feature type="transmembrane region" description="Helical" evidence="1">
    <location>
        <begin position="372"/>
        <end position="393"/>
    </location>
</feature>
<dbReference type="EMBL" id="CP053942">
    <property type="protein sequence ID" value="QKG94389.1"/>
    <property type="molecule type" value="Genomic_DNA"/>
</dbReference>
<evidence type="ECO:0000313" key="4">
    <source>
        <dbReference type="Proteomes" id="UP000505020"/>
    </source>
</evidence>
<feature type="transmembrane region" description="Helical" evidence="1">
    <location>
        <begin position="399"/>
        <end position="420"/>
    </location>
</feature>
<name>A0A7D3XWJ5_9EURY</name>
<dbReference type="Gene3D" id="1.20.1250.20">
    <property type="entry name" value="MFS general substrate transporter like domains"/>
    <property type="match status" value="2"/>
</dbReference>
<dbReference type="GeneID" id="55596480"/>
<feature type="transmembrane region" description="Helical" evidence="1">
    <location>
        <begin position="123"/>
        <end position="141"/>
    </location>
</feature>
<proteinExistence type="predicted"/>
<keyword evidence="1" id="KW-0472">Membrane</keyword>
<dbReference type="SUPFAM" id="SSF103473">
    <property type="entry name" value="MFS general substrate transporter"/>
    <property type="match status" value="1"/>
</dbReference>
<dbReference type="KEGG" id="hsai:HPS36_15720"/>
<dbReference type="PROSITE" id="PS50850">
    <property type="entry name" value="MFS"/>
    <property type="match status" value="1"/>
</dbReference>
<dbReference type="AlphaFoldDB" id="A0A7D3XWJ5"/>
<feature type="transmembrane region" description="Helical" evidence="1">
    <location>
        <begin position="186"/>
        <end position="205"/>
    </location>
</feature>
<dbReference type="Proteomes" id="UP000505020">
    <property type="component" value="Plasmid pHAR01"/>
</dbReference>
<feature type="transmembrane region" description="Helical" evidence="1">
    <location>
        <begin position="335"/>
        <end position="360"/>
    </location>
</feature>
<dbReference type="CDD" id="cd17353">
    <property type="entry name" value="MFS_OFA_like"/>
    <property type="match status" value="1"/>
</dbReference>
<reference evidence="3 4" key="1">
    <citation type="submission" date="2020-05" db="EMBL/GenBank/DDBJ databases">
        <title>Halorubrum RHB-C sp.nov., an extremely halophilic archaeon isolated from solar salt farm.</title>
        <authorList>
            <person name="Ho H."/>
            <person name="Danganan R.E."/>
            <person name="Dedeles G.R."/>
            <person name="Kim S.-G."/>
        </authorList>
    </citation>
    <scope>NUCLEOTIDE SEQUENCE [LARGE SCALE GENOMIC DNA]</scope>
    <source>
        <strain evidence="3 4">RHB-C</strain>
        <plasmid evidence="4">phar01</plasmid>
    </source>
</reference>
<feature type="transmembrane region" description="Helical" evidence="1">
    <location>
        <begin position="279"/>
        <end position="297"/>
    </location>
</feature>
<feature type="transmembrane region" description="Helical" evidence="1">
    <location>
        <begin position="30"/>
        <end position="49"/>
    </location>
</feature>
<dbReference type="PANTHER" id="PTHR11360:SF304">
    <property type="entry name" value="MFS DOMAIN-CONTAINING PROTEIN"/>
    <property type="match status" value="1"/>
</dbReference>
<organism evidence="3 4">
    <name type="scientific">Halorubrum salinarum</name>
    <dbReference type="NCBI Taxonomy" id="2739057"/>
    <lineage>
        <taxon>Archaea</taxon>
        <taxon>Methanobacteriati</taxon>
        <taxon>Methanobacteriota</taxon>
        <taxon>Stenosarchaea group</taxon>
        <taxon>Halobacteria</taxon>
        <taxon>Halobacteriales</taxon>
        <taxon>Haloferacaceae</taxon>
        <taxon>Halorubrum</taxon>
    </lineage>
</organism>
<protein>
    <submittedName>
        <fullName evidence="3">OFA family MFS transporter</fullName>
    </submittedName>
</protein>
<feature type="transmembrane region" description="Helical" evidence="1">
    <location>
        <begin position="98"/>
        <end position="117"/>
    </location>
</feature>
<keyword evidence="3" id="KW-0614">Plasmid</keyword>
<keyword evidence="1" id="KW-0812">Transmembrane</keyword>
<feature type="transmembrane region" description="Helical" evidence="1">
    <location>
        <begin position="309"/>
        <end position="329"/>
    </location>
</feature>
<dbReference type="Pfam" id="PF07690">
    <property type="entry name" value="MFS_1"/>
    <property type="match status" value="1"/>
</dbReference>
<dbReference type="GO" id="GO:0022857">
    <property type="term" value="F:transmembrane transporter activity"/>
    <property type="evidence" value="ECO:0007669"/>
    <property type="project" value="InterPro"/>
</dbReference>
<dbReference type="InterPro" id="IPR050327">
    <property type="entry name" value="Proton-linked_MCT"/>
</dbReference>
<dbReference type="RefSeq" id="WP_173230967.1">
    <property type="nucleotide sequence ID" value="NZ_CP053942.1"/>
</dbReference>
<evidence type="ECO:0000313" key="3">
    <source>
        <dbReference type="EMBL" id="QKG94389.1"/>
    </source>
</evidence>
<dbReference type="PANTHER" id="PTHR11360">
    <property type="entry name" value="MONOCARBOXYLATE TRANSPORTER"/>
    <property type="match status" value="1"/>
</dbReference>
<keyword evidence="4" id="KW-1185">Reference proteome</keyword>
<accession>A0A7D3XWJ5</accession>
<sequence length="442" mass="46899">MSGGDSEASAGSTATDPDTAAHEHLGFSRWWLIVAAAGSMGVVSPYQYVWSSIEGPLARDLGIALPALGLVFTLFVIFQAGSQFPVGWWRDRHGPRNLTAIAAVLAGGGYIGITYATTVWHLYALYSLGAIGVGIVYTVAVNTALKWFPDRRGLTTGVGTMAFAGGAALFVPFVRANAAVDEYSRVLRLMGILIFGVVLLTAVLLRDPPTNWVEDTTELNEPSPDQPSTTNHQYTWRETARTWQFWLMYAMFVAVSGAGLMVTAKVISFAQAMSLTENTATLSATVLPIAAGIGRLVMGDLSDRFDRRYIMAVSFVLCGIGVGSLVIAAQAGSTVLFVGSVVLATFFWSPQYTLFPSLVGEYYGEAHSSSNYALLYSGKMWGGIFGGAVAGWLVTVTSWTFAFGIGAVLAIGAGVSALALQTPTNQPVRPAGSAVNPSEEQK</sequence>
<dbReference type="InterPro" id="IPR011701">
    <property type="entry name" value="MFS"/>
</dbReference>
<feature type="domain" description="Major facilitator superfamily (MFS) profile" evidence="2">
    <location>
        <begin position="31"/>
        <end position="425"/>
    </location>
</feature>
<evidence type="ECO:0000256" key="1">
    <source>
        <dbReference type="SAM" id="Phobius"/>
    </source>
</evidence>
<dbReference type="InterPro" id="IPR020846">
    <property type="entry name" value="MFS_dom"/>
</dbReference>
<keyword evidence="1" id="KW-1133">Transmembrane helix</keyword>